<dbReference type="EMBL" id="CP051298">
    <property type="protein sequence ID" value="QKD42709.1"/>
    <property type="molecule type" value="Genomic_DNA"/>
</dbReference>
<dbReference type="AlphaFoldDB" id="A0A858ZQP3"/>
<feature type="region of interest" description="Disordered" evidence="1">
    <location>
        <begin position="1"/>
        <end position="23"/>
    </location>
</feature>
<evidence type="ECO:0000313" key="2">
    <source>
        <dbReference type="EMBL" id="QKD42709.1"/>
    </source>
</evidence>
<protein>
    <submittedName>
        <fullName evidence="2">Uncharacterized protein</fullName>
    </submittedName>
</protein>
<proteinExistence type="predicted"/>
<dbReference type="Proteomes" id="UP000500755">
    <property type="component" value="Chromosome"/>
</dbReference>
<dbReference type="RefSeq" id="WP_013517484.1">
    <property type="nucleotide sequence ID" value="NZ_CP051298.1"/>
</dbReference>
<name>A0A858ZQP3_9BURK</name>
<accession>A0A858ZQP3</accession>
<reference evidence="2 3" key="1">
    <citation type="submission" date="2020-05" db="EMBL/GenBank/DDBJ databases">
        <title>Complete genome sequence of Alicycliphilus denitrificans DP3.</title>
        <authorList>
            <person name="Chen X."/>
        </authorList>
    </citation>
    <scope>NUCLEOTIDE SEQUENCE [LARGE SCALE GENOMIC DNA]</scope>
    <source>
        <strain evidence="2 3">DP3</strain>
    </source>
</reference>
<evidence type="ECO:0000256" key="1">
    <source>
        <dbReference type="SAM" id="MobiDB-lite"/>
    </source>
</evidence>
<sequence length="64" mass="7119">MTAFRHHAPRRLPPRMSAPCTAQPPAALPALEQALDLDARTVWPTHRIRSFLSTQAAPAHCKPR</sequence>
<feature type="compositionally biased region" description="Basic residues" evidence="1">
    <location>
        <begin position="1"/>
        <end position="13"/>
    </location>
</feature>
<gene>
    <name evidence="2" type="ORF">HF896_03410</name>
</gene>
<organism evidence="2 3">
    <name type="scientific">Alicycliphilus denitrificans</name>
    <dbReference type="NCBI Taxonomy" id="179636"/>
    <lineage>
        <taxon>Bacteria</taxon>
        <taxon>Pseudomonadati</taxon>
        <taxon>Pseudomonadota</taxon>
        <taxon>Betaproteobacteria</taxon>
        <taxon>Burkholderiales</taxon>
        <taxon>Comamonadaceae</taxon>
        <taxon>Alicycliphilus</taxon>
    </lineage>
</organism>
<evidence type="ECO:0000313" key="3">
    <source>
        <dbReference type="Proteomes" id="UP000500755"/>
    </source>
</evidence>